<evidence type="ECO:0000256" key="1">
    <source>
        <dbReference type="SAM" id="MobiDB-lite"/>
    </source>
</evidence>
<protein>
    <submittedName>
        <fullName evidence="2">Uncharacterized protein</fullName>
    </submittedName>
</protein>
<evidence type="ECO:0000313" key="2">
    <source>
        <dbReference type="EMBL" id="SEH78762.1"/>
    </source>
</evidence>
<keyword evidence="3" id="KW-1185">Reference proteome</keyword>
<dbReference type="KEGG" id="agl:PYTT_0743"/>
<dbReference type="AlphaFoldDB" id="A0A1H6L3I5"/>
<dbReference type="Proteomes" id="UP000176204">
    <property type="component" value="Chromosome I"/>
</dbReference>
<feature type="compositionally biased region" description="Basic and acidic residues" evidence="1">
    <location>
        <begin position="18"/>
        <end position="30"/>
    </location>
</feature>
<evidence type="ECO:0000313" key="3">
    <source>
        <dbReference type="Proteomes" id="UP000176204"/>
    </source>
</evidence>
<sequence length="55" mass="6132">MEHHYTSTHTTTKNKIVHSSEKHGMTKKAEQTPLVIPATVAKHLYTLTARNCAST</sequence>
<dbReference type="EMBL" id="LT629973">
    <property type="protein sequence ID" value="SEH78762.1"/>
    <property type="molecule type" value="Genomic_DNA"/>
</dbReference>
<proteinExistence type="predicted"/>
<organism evidence="2 3">
    <name type="scientific">Akkermansia glycaniphila</name>
    <dbReference type="NCBI Taxonomy" id="1679444"/>
    <lineage>
        <taxon>Bacteria</taxon>
        <taxon>Pseudomonadati</taxon>
        <taxon>Verrucomicrobiota</taxon>
        <taxon>Verrucomicrobiia</taxon>
        <taxon>Verrucomicrobiales</taxon>
        <taxon>Akkermansiaceae</taxon>
        <taxon>Akkermansia</taxon>
    </lineage>
</organism>
<name>A0A1H6L3I5_9BACT</name>
<reference evidence="3" key="1">
    <citation type="submission" date="2016-09" db="EMBL/GenBank/DDBJ databases">
        <authorList>
            <person name="Koehorst J."/>
        </authorList>
    </citation>
    <scope>NUCLEOTIDE SEQUENCE [LARGE SCALE GENOMIC DNA]</scope>
</reference>
<accession>A0A1H6L3I5</accession>
<gene>
    <name evidence="2" type="ORF">PYTT_0743</name>
</gene>
<feature type="region of interest" description="Disordered" evidence="1">
    <location>
        <begin position="1"/>
        <end position="30"/>
    </location>
</feature>